<protein>
    <submittedName>
        <fullName evidence="2">Conjugative transposon TraK protein</fullName>
    </submittedName>
</protein>
<dbReference type="EMBL" id="QGGO01000044">
    <property type="protein sequence ID" value="PWK16790.1"/>
    <property type="molecule type" value="Genomic_DNA"/>
</dbReference>
<dbReference type="RefSeq" id="WP_109745409.1">
    <property type="nucleotide sequence ID" value="NZ_QGGO01000044.1"/>
</dbReference>
<accession>A0A316E1T2</accession>
<gene>
    <name evidence="2" type="ORF">LV89_04748</name>
</gene>
<keyword evidence="1" id="KW-0812">Transmembrane</keyword>
<comment type="caution">
    <text evidence="2">The sequence shown here is derived from an EMBL/GenBank/DDBJ whole genome shotgun (WGS) entry which is preliminary data.</text>
</comment>
<dbReference type="OrthoDB" id="1039148at2"/>
<organism evidence="2 3">
    <name type="scientific">Arcicella aurantiaca</name>
    <dbReference type="NCBI Taxonomy" id="591202"/>
    <lineage>
        <taxon>Bacteria</taxon>
        <taxon>Pseudomonadati</taxon>
        <taxon>Bacteroidota</taxon>
        <taxon>Cytophagia</taxon>
        <taxon>Cytophagales</taxon>
        <taxon>Flectobacillaceae</taxon>
        <taxon>Arcicella</taxon>
    </lineage>
</organism>
<evidence type="ECO:0000256" key="1">
    <source>
        <dbReference type="SAM" id="Phobius"/>
    </source>
</evidence>
<evidence type="ECO:0000313" key="3">
    <source>
        <dbReference type="Proteomes" id="UP000245489"/>
    </source>
</evidence>
<dbReference type="AlphaFoldDB" id="A0A316E1T2"/>
<name>A0A316E1T2_9BACT</name>
<proteinExistence type="predicted"/>
<keyword evidence="1" id="KW-1133">Transmembrane helix</keyword>
<reference evidence="2 3" key="1">
    <citation type="submission" date="2018-05" db="EMBL/GenBank/DDBJ databases">
        <title>Genomic Encyclopedia of Archaeal and Bacterial Type Strains, Phase II (KMG-II): from individual species to whole genera.</title>
        <authorList>
            <person name="Goeker M."/>
        </authorList>
    </citation>
    <scope>NUCLEOTIDE SEQUENCE [LARGE SCALE GENOMIC DNA]</scope>
    <source>
        <strain evidence="2 3">DSM 22214</strain>
    </source>
</reference>
<keyword evidence="1" id="KW-0472">Membrane</keyword>
<evidence type="ECO:0000313" key="2">
    <source>
        <dbReference type="EMBL" id="PWK16790.1"/>
    </source>
</evidence>
<dbReference type="Proteomes" id="UP000245489">
    <property type="component" value="Unassembled WGS sequence"/>
</dbReference>
<sequence>MKELLNMDADHKKARLITQIVVIGCMLTALLAVSLSFKLSAEHDDRLYVVNRSVALEALSSDVQQNRPAEAKFTLNRFHELFYNIAPDPQSIASNMRKTTYISDESTKMLYDNLREQKFYENLINSNTVQTVDIDSTVVDLRTTPMRGKISFTLRQKRASAESITPILAECEFVDVNRSDNNPNGFLIKGYRILKRGETRENVINQK</sequence>
<feature type="transmembrane region" description="Helical" evidence="1">
    <location>
        <begin position="16"/>
        <end position="37"/>
    </location>
</feature>
<keyword evidence="3" id="KW-1185">Reference proteome</keyword>